<protein>
    <submittedName>
        <fullName evidence="3">GH20557</fullName>
    </submittedName>
</protein>
<dbReference type="STRING" id="7222.B4J8B1"/>
<feature type="domain" description="INO80 complex subunit E N-terminal" evidence="2">
    <location>
        <begin position="65"/>
        <end position="112"/>
    </location>
</feature>
<dbReference type="InterPro" id="IPR026678">
    <property type="entry name" value="INO80E"/>
</dbReference>
<evidence type="ECO:0000313" key="4">
    <source>
        <dbReference type="Proteomes" id="UP000001070"/>
    </source>
</evidence>
<reference evidence="3 4" key="1">
    <citation type="journal article" date="2007" name="Nature">
        <title>Evolution of genes and genomes on the Drosophila phylogeny.</title>
        <authorList>
            <consortium name="Drosophila 12 Genomes Consortium"/>
            <person name="Clark A.G."/>
            <person name="Eisen M.B."/>
            <person name="Smith D.R."/>
            <person name="Bergman C.M."/>
            <person name="Oliver B."/>
            <person name="Markow T.A."/>
            <person name="Kaufman T.C."/>
            <person name="Kellis M."/>
            <person name="Gelbart W."/>
            <person name="Iyer V.N."/>
            <person name="Pollard D.A."/>
            <person name="Sackton T.B."/>
            <person name="Larracuente A.M."/>
            <person name="Singh N.D."/>
            <person name="Abad J.P."/>
            <person name="Abt D.N."/>
            <person name="Adryan B."/>
            <person name="Aguade M."/>
            <person name="Akashi H."/>
            <person name="Anderson W.W."/>
            <person name="Aquadro C.F."/>
            <person name="Ardell D.H."/>
            <person name="Arguello R."/>
            <person name="Artieri C.G."/>
            <person name="Barbash D.A."/>
            <person name="Barker D."/>
            <person name="Barsanti P."/>
            <person name="Batterham P."/>
            <person name="Batzoglou S."/>
            <person name="Begun D."/>
            <person name="Bhutkar A."/>
            <person name="Blanco E."/>
            <person name="Bosak S.A."/>
            <person name="Bradley R.K."/>
            <person name="Brand A.D."/>
            <person name="Brent M.R."/>
            <person name="Brooks A.N."/>
            <person name="Brown R.H."/>
            <person name="Butlin R.K."/>
            <person name="Caggese C."/>
            <person name="Calvi B.R."/>
            <person name="Bernardo de Carvalho A."/>
            <person name="Caspi A."/>
            <person name="Castrezana S."/>
            <person name="Celniker S.E."/>
            <person name="Chang J.L."/>
            <person name="Chapple C."/>
            <person name="Chatterji S."/>
            <person name="Chinwalla A."/>
            <person name="Civetta A."/>
            <person name="Clifton S.W."/>
            <person name="Comeron J.M."/>
            <person name="Costello J.C."/>
            <person name="Coyne J.A."/>
            <person name="Daub J."/>
            <person name="David R.G."/>
            <person name="Delcher A.L."/>
            <person name="Delehaunty K."/>
            <person name="Do C.B."/>
            <person name="Ebling H."/>
            <person name="Edwards K."/>
            <person name="Eickbush T."/>
            <person name="Evans J.D."/>
            <person name="Filipski A."/>
            <person name="Findeiss S."/>
            <person name="Freyhult E."/>
            <person name="Fulton L."/>
            <person name="Fulton R."/>
            <person name="Garcia A.C."/>
            <person name="Gardiner A."/>
            <person name="Garfield D.A."/>
            <person name="Garvin B.E."/>
            <person name="Gibson G."/>
            <person name="Gilbert D."/>
            <person name="Gnerre S."/>
            <person name="Godfrey J."/>
            <person name="Good R."/>
            <person name="Gotea V."/>
            <person name="Gravely B."/>
            <person name="Greenberg A.J."/>
            <person name="Griffiths-Jones S."/>
            <person name="Gross S."/>
            <person name="Guigo R."/>
            <person name="Gustafson E.A."/>
            <person name="Haerty W."/>
            <person name="Hahn M.W."/>
            <person name="Halligan D.L."/>
            <person name="Halpern A.L."/>
            <person name="Halter G.M."/>
            <person name="Han M.V."/>
            <person name="Heger A."/>
            <person name="Hillier L."/>
            <person name="Hinrichs A.S."/>
            <person name="Holmes I."/>
            <person name="Hoskins R.A."/>
            <person name="Hubisz M.J."/>
            <person name="Hultmark D."/>
            <person name="Huntley M.A."/>
            <person name="Jaffe D.B."/>
            <person name="Jagadeeshan S."/>
            <person name="Jeck W.R."/>
            <person name="Johnson J."/>
            <person name="Jones C.D."/>
            <person name="Jordan W.C."/>
            <person name="Karpen G.H."/>
            <person name="Kataoka E."/>
            <person name="Keightley P.D."/>
            <person name="Kheradpour P."/>
            <person name="Kirkness E.F."/>
            <person name="Koerich L.B."/>
            <person name="Kristiansen K."/>
            <person name="Kudrna D."/>
            <person name="Kulathinal R.J."/>
            <person name="Kumar S."/>
            <person name="Kwok R."/>
            <person name="Lander E."/>
            <person name="Langley C.H."/>
            <person name="Lapoint R."/>
            <person name="Lazzaro B.P."/>
            <person name="Lee S.J."/>
            <person name="Levesque L."/>
            <person name="Li R."/>
            <person name="Lin C.F."/>
            <person name="Lin M.F."/>
            <person name="Lindblad-Toh K."/>
            <person name="Llopart A."/>
            <person name="Long M."/>
            <person name="Low L."/>
            <person name="Lozovsky E."/>
            <person name="Lu J."/>
            <person name="Luo M."/>
            <person name="Machado C.A."/>
            <person name="Makalowski W."/>
            <person name="Marzo M."/>
            <person name="Matsuda M."/>
            <person name="Matzkin L."/>
            <person name="McAllister B."/>
            <person name="McBride C.S."/>
            <person name="McKernan B."/>
            <person name="McKernan K."/>
            <person name="Mendez-Lago M."/>
            <person name="Minx P."/>
            <person name="Mollenhauer M.U."/>
            <person name="Montooth K."/>
            <person name="Mount S.M."/>
            <person name="Mu X."/>
            <person name="Myers E."/>
            <person name="Negre B."/>
            <person name="Newfeld S."/>
            <person name="Nielsen R."/>
            <person name="Noor M.A."/>
            <person name="O'Grady P."/>
            <person name="Pachter L."/>
            <person name="Papaceit M."/>
            <person name="Parisi M.J."/>
            <person name="Parisi M."/>
            <person name="Parts L."/>
            <person name="Pedersen J.S."/>
            <person name="Pesole G."/>
            <person name="Phillippy A.M."/>
            <person name="Ponting C.P."/>
            <person name="Pop M."/>
            <person name="Porcelli D."/>
            <person name="Powell J.R."/>
            <person name="Prohaska S."/>
            <person name="Pruitt K."/>
            <person name="Puig M."/>
            <person name="Quesneville H."/>
            <person name="Ram K.R."/>
            <person name="Rand D."/>
            <person name="Rasmussen M.D."/>
            <person name="Reed L.K."/>
            <person name="Reenan R."/>
            <person name="Reily A."/>
            <person name="Remington K.A."/>
            <person name="Rieger T.T."/>
            <person name="Ritchie M.G."/>
            <person name="Robin C."/>
            <person name="Rogers Y.H."/>
            <person name="Rohde C."/>
            <person name="Rozas J."/>
            <person name="Rubenfield M.J."/>
            <person name="Ruiz A."/>
            <person name="Russo S."/>
            <person name="Salzberg S.L."/>
            <person name="Sanchez-Gracia A."/>
            <person name="Saranga D.J."/>
            <person name="Sato H."/>
            <person name="Schaeffer S.W."/>
            <person name="Schatz M.C."/>
            <person name="Schlenke T."/>
            <person name="Schwartz R."/>
            <person name="Segarra C."/>
            <person name="Singh R.S."/>
            <person name="Sirot L."/>
            <person name="Sirota M."/>
            <person name="Sisneros N.B."/>
            <person name="Smith C.D."/>
            <person name="Smith T.F."/>
            <person name="Spieth J."/>
            <person name="Stage D.E."/>
            <person name="Stark A."/>
            <person name="Stephan W."/>
            <person name="Strausberg R.L."/>
            <person name="Strempel S."/>
            <person name="Sturgill D."/>
            <person name="Sutton G."/>
            <person name="Sutton G.G."/>
            <person name="Tao W."/>
            <person name="Teichmann S."/>
            <person name="Tobari Y.N."/>
            <person name="Tomimura Y."/>
            <person name="Tsolas J.M."/>
            <person name="Valente V.L."/>
            <person name="Venter E."/>
            <person name="Venter J.C."/>
            <person name="Vicario S."/>
            <person name="Vieira F.G."/>
            <person name="Vilella A.J."/>
            <person name="Villasante A."/>
            <person name="Walenz B."/>
            <person name="Wang J."/>
            <person name="Wasserman M."/>
            <person name="Watts T."/>
            <person name="Wilson D."/>
            <person name="Wilson R.K."/>
            <person name="Wing R.A."/>
            <person name="Wolfner M.F."/>
            <person name="Wong A."/>
            <person name="Wong G.K."/>
            <person name="Wu C.I."/>
            <person name="Wu G."/>
            <person name="Yamamoto D."/>
            <person name="Yang H.P."/>
            <person name="Yang S.P."/>
            <person name="Yorke J.A."/>
            <person name="Yoshida K."/>
            <person name="Zdobnov E."/>
            <person name="Zhang P."/>
            <person name="Zhang Y."/>
            <person name="Zimin A.V."/>
            <person name="Baldwin J."/>
            <person name="Abdouelleil A."/>
            <person name="Abdulkadir J."/>
            <person name="Abebe A."/>
            <person name="Abera B."/>
            <person name="Abreu J."/>
            <person name="Acer S.C."/>
            <person name="Aftuck L."/>
            <person name="Alexander A."/>
            <person name="An P."/>
            <person name="Anderson E."/>
            <person name="Anderson S."/>
            <person name="Arachi H."/>
            <person name="Azer M."/>
            <person name="Bachantsang P."/>
            <person name="Barry A."/>
            <person name="Bayul T."/>
            <person name="Berlin A."/>
            <person name="Bessette D."/>
            <person name="Bloom T."/>
            <person name="Blye J."/>
            <person name="Boguslavskiy L."/>
            <person name="Bonnet C."/>
            <person name="Boukhgalter B."/>
            <person name="Bourzgui I."/>
            <person name="Brown A."/>
            <person name="Cahill P."/>
            <person name="Channer S."/>
            <person name="Cheshatsang Y."/>
            <person name="Chuda L."/>
            <person name="Citroen M."/>
            <person name="Collymore A."/>
            <person name="Cooke P."/>
            <person name="Costello M."/>
            <person name="D'Aco K."/>
            <person name="Daza R."/>
            <person name="De Haan G."/>
            <person name="DeGray S."/>
            <person name="DeMaso C."/>
            <person name="Dhargay N."/>
            <person name="Dooley K."/>
            <person name="Dooley E."/>
            <person name="Doricent M."/>
            <person name="Dorje P."/>
            <person name="Dorjee K."/>
            <person name="Dupes A."/>
            <person name="Elong R."/>
            <person name="Falk J."/>
            <person name="Farina A."/>
            <person name="Faro S."/>
            <person name="Ferguson D."/>
            <person name="Fisher S."/>
            <person name="Foley C.D."/>
            <person name="Franke A."/>
            <person name="Friedrich D."/>
            <person name="Gadbois L."/>
            <person name="Gearin G."/>
            <person name="Gearin C.R."/>
            <person name="Giannoukos G."/>
            <person name="Goode T."/>
            <person name="Graham J."/>
            <person name="Grandbois E."/>
            <person name="Grewal S."/>
            <person name="Gyaltsen K."/>
            <person name="Hafez N."/>
            <person name="Hagos B."/>
            <person name="Hall J."/>
            <person name="Henson C."/>
            <person name="Hollinger A."/>
            <person name="Honan T."/>
            <person name="Huard M.D."/>
            <person name="Hughes L."/>
            <person name="Hurhula B."/>
            <person name="Husby M.E."/>
            <person name="Kamat A."/>
            <person name="Kanga B."/>
            <person name="Kashin S."/>
            <person name="Khazanovich D."/>
            <person name="Kisner P."/>
            <person name="Lance K."/>
            <person name="Lara M."/>
            <person name="Lee W."/>
            <person name="Lennon N."/>
            <person name="Letendre F."/>
            <person name="LeVine R."/>
            <person name="Lipovsky A."/>
            <person name="Liu X."/>
            <person name="Liu J."/>
            <person name="Liu S."/>
            <person name="Lokyitsang T."/>
            <person name="Lokyitsang Y."/>
            <person name="Lubonja R."/>
            <person name="Lui A."/>
            <person name="MacDonald P."/>
            <person name="Magnisalis V."/>
            <person name="Maru K."/>
            <person name="Matthews C."/>
            <person name="McCusker W."/>
            <person name="McDonough S."/>
            <person name="Mehta T."/>
            <person name="Meldrim J."/>
            <person name="Meneus L."/>
            <person name="Mihai O."/>
            <person name="Mihalev A."/>
            <person name="Mihova T."/>
            <person name="Mittelman R."/>
            <person name="Mlenga V."/>
            <person name="Montmayeur A."/>
            <person name="Mulrain L."/>
            <person name="Navidi A."/>
            <person name="Naylor J."/>
            <person name="Negash T."/>
            <person name="Nguyen T."/>
            <person name="Nguyen N."/>
            <person name="Nicol R."/>
            <person name="Norbu C."/>
            <person name="Norbu N."/>
            <person name="Novod N."/>
            <person name="O'Neill B."/>
            <person name="Osman S."/>
            <person name="Markiewicz E."/>
            <person name="Oyono O.L."/>
            <person name="Patti C."/>
            <person name="Phunkhang P."/>
            <person name="Pierre F."/>
            <person name="Priest M."/>
            <person name="Raghuraman S."/>
            <person name="Rege F."/>
            <person name="Reyes R."/>
            <person name="Rise C."/>
            <person name="Rogov P."/>
            <person name="Ross K."/>
            <person name="Ryan E."/>
            <person name="Settipalli S."/>
            <person name="Shea T."/>
            <person name="Sherpa N."/>
            <person name="Shi L."/>
            <person name="Shih D."/>
            <person name="Sparrow T."/>
            <person name="Spaulding J."/>
            <person name="Stalker J."/>
            <person name="Stange-Thomann N."/>
            <person name="Stavropoulos S."/>
            <person name="Stone C."/>
            <person name="Strader C."/>
            <person name="Tesfaye S."/>
            <person name="Thomson T."/>
            <person name="Thoulutsang Y."/>
            <person name="Thoulutsang D."/>
            <person name="Topham K."/>
            <person name="Topping I."/>
            <person name="Tsamla T."/>
            <person name="Vassiliev H."/>
            <person name="Vo A."/>
            <person name="Wangchuk T."/>
            <person name="Wangdi T."/>
            <person name="Weiand M."/>
            <person name="Wilkinson J."/>
            <person name="Wilson A."/>
            <person name="Yadav S."/>
            <person name="Young G."/>
            <person name="Yu Q."/>
            <person name="Zembek L."/>
            <person name="Zhong D."/>
            <person name="Zimmer A."/>
            <person name="Zwirko Z."/>
            <person name="Jaffe D.B."/>
            <person name="Alvarez P."/>
            <person name="Brockman W."/>
            <person name="Butler J."/>
            <person name="Chin C."/>
            <person name="Gnerre S."/>
            <person name="Grabherr M."/>
            <person name="Kleber M."/>
            <person name="Mauceli E."/>
            <person name="MacCallum I."/>
        </authorList>
    </citation>
    <scope>NUCLEOTIDE SEQUENCE [LARGE SCALE GENOMIC DNA]</scope>
    <source>
        <strain evidence="4">Tucson 15287-2541.00</strain>
    </source>
</reference>
<evidence type="ECO:0000256" key="1">
    <source>
        <dbReference type="SAM" id="MobiDB-lite"/>
    </source>
</evidence>
<feature type="compositionally biased region" description="Basic and acidic residues" evidence="1">
    <location>
        <begin position="16"/>
        <end position="33"/>
    </location>
</feature>
<dbReference type="GO" id="GO:0006338">
    <property type="term" value="P:chromatin remodeling"/>
    <property type="evidence" value="ECO:0007669"/>
    <property type="project" value="InterPro"/>
</dbReference>
<name>B4J8B1_DROGR</name>
<dbReference type="PANTHER" id="PTHR21812">
    <property type="entry name" value="INO80 COMPLEX SUBUNIT E"/>
    <property type="match status" value="1"/>
</dbReference>
<dbReference type="PhylomeDB" id="B4J8B1"/>
<feature type="compositionally biased region" description="Polar residues" evidence="1">
    <location>
        <begin position="51"/>
        <end position="60"/>
    </location>
</feature>
<accession>B4J8B1</accession>
<sequence>MLEGWYCRSLANETTTAHKTERQHLESDDDHLQTKQSATVPGAAGPVGLAESSSASTGTEHPSIDYKERYRNLKRKLKFLIYENEYFQDLLHTNQRRLLKVSRDRSFLIDRLLLYEKPAKDSSDSDATDSSNSDAEPIPPTQSALDVTKESVAMRRKHKDKIAGAKVIVPPATAHAGPVAVGGATRGRRRKNVANTPQQPGKKPIMAMATATVSPSVQQQQHQQQHQLGAKNACSSGSVTMSTAEITRQLQERRPTPIELMSPECASATVPVTMLSDESPSKIYPNESLQHLMEDDSPSHVAAEECVPMVYTN</sequence>
<evidence type="ECO:0000259" key="2">
    <source>
        <dbReference type="Pfam" id="PF24237"/>
    </source>
</evidence>
<dbReference type="KEGG" id="dgr:6561099"/>
<dbReference type="InParanoid" id="B4J8B1"/>
<dbReference type="FunCoup" id="B4J8B1">
    <property type="interactions" value="41"/>
</dbReference>
<keyword evidence="4" id="KW-1185">Reference proteome</keyword>
<organism evidence="4">
    <name type="scientific">Drosophila grimshawi</name>
    <name type="common">Hawaiian fruit fly</name>
    <name type="synonym">Idiomyia grimshawi</name>
    <dbReference type="NCBI Taxonomy" id="7222"/>
    <lineage>
        <taxon>Eukaryota</taxon>
        <taxon>Metazoa</taxon>
        <taxon>Ecdysozoa</taxon>
        <taxon>Arthropoda</taxon>
        <taxon>Hexapoda</taxon>
        <taxon>Insecta</taxon>
        <taxon>Pterygota</taxon>
        <taxon>Neoptera</taxon>
        <taxon>Endopterygota</taxon>
        <taxon>Diptera</taxon>
        <taxon>Brachycera</taxon>
        <taxon>Muscomorpha</taxon>
        <taxon>Ephydroidea</taxon>
        <taxon>Drosophilidae</taxon>
        <taxon>Drosophila</taxon>
        <taxon>Hawaiian Drosophila</taxon>
    </lineage>
</organism>
<dbReference type="PANTHER" id="PTHR21812:SF1">
    <property type="entry name" value="INO80 COMPLEX SUBUNIT E"/>
    <property type="match status" value="1"/>
</dbReference>
<feature type="region of interest" description="Disordered" evidence="1">
    <location>
        <begin position="16"/>
        <end position="63"/>
    </location>
</feature>
<dbReference type="eggNOG" id="ENOG502RZ5F">
    <property type="taxonomic scope" value="Eukaryota"/>
</dbReference>
<dbReference type="InterPro" id="IPR056515">
    <property type="entry name" value="INO80E_N"/>
</dbReference>
<dbReference type="GO" id="GO:0031011">
    <property type="term" value="C:Ino80 complex"/>
    <property type="evidence" value="ECO:0007669"/>
    <property type="project" value="InterPro"/>
</dbReference>
<feature type="region of interest" description="Disordered" evidence="1">
    <location>
        <begin position="175"/>
        <end position="202"/>
    </location>
</feature>
<dbReference type="OMA" id="ECVPMVY"/>
<dbReference type="AlphaFoldDB" id="B4J8B1"/>
<dbReference type="Proteomes" id="UP000001070">
    <property type="component" value="Unassembled WGS sequence"/>
</dbReference>
<evidence type="ECO:0000313" key="3">
    <source>
        <dbReference type="EMBL" id="EDW01248.1"/>
    </source>
</evidence>
<feature type="region of interest" description="Disordered" evidence="1">
    <location>
        <begin position="119"/>
        <end position="147"/>
    </location>
</feature>
<gene>
    <name evidence="3" type="primary">Dgri\GH20557</name>
    <name evidence="3" type="ORF">Dgri_GH20557</name>
</gene>
<proteinExistence type="predicted"/>
<dbReference type="EMBL" id="CH916367">
    <property type="protein sequence ID" value="EDW01248.1"/>
    <property type="molecule type" value="Genomic_DNA"/>
</dbReference>
<dbReference type="Pfam" id="PF24237">
    <property type="entry name" value="INO80E"/>
    <property type="match status" value="1"/>
</dbReference>
<dbReference type="HOGENOM" id="CLU_937730_0_0_1"/>
<dbReference type="OrthoDB" id="5977486at2759"/>